<dbReference type="GO" id="GO:0006206">
    <property type="term" value="P:pyrimidine nucleobase metabolic process"/>
    <property type="evidence" value="ECO:0007669"/>
    <property type="project" value="InterPro"/>
</dbReference>
<organism evidence="6 7">
    <name type="scientific">Marinithermus hydrothermalis (strain DSM 14884 / JCM 11576 / T1)</name>
    <dbReference type="NCBI Taxonomy" id="869210"/>
    <lineage>
        <taxon>Bacteria</taxon>
        <taxon>Thermotogati</taxon>
        <taxon>Deinococcota</taxon>
        <taxon>Deinococci</taxon>
        <taxon>Thermales</taxon>
        <taxon>Thermaceae</taxon>
        <taxon>Marinithermus</taxon>
    </lineage>
</organism>
<evidence type="ECO:0000256" key="2">
    <source>
        <dbReference type="ARBA" id="ARBA00011738"/>
    </source>
</evidence>
<reference evidence="6 7" key="1">
    <citation type="journal article" date="2012" name="Stand. Genomic Sci.">
        <title>Complete genome sequence of the aerobic, heterotroph Marinithermus hydrothermalis type strain (T1(T)) from a deep-sea hydrothermal vent chimney.</title>
        <authorList>
            <person name="Copeland A."/>
            <person name="Gu W."/>
            <person name="Yasawong M."/>
            <person name="Lapidus A."/>
            <person name="Lucas S."/>
            <person name="Deshpande S."/>
            <person name="Pagani I."/>
            <person name="Tapia R."/>
            <person name="Cheng J.F."/>
            <person name="Goodwin L.A."/>
            <person name="Pitluck S."/>
            <person name="Liolios K."/>
            <person name="Ivanova N."/>
            <person name="Mavromatis K."/>
            <person name="Mikhailova N."/>
            <person name="Pati A."/>
            <person name="Chen A."/>
            <person name="Palaniappan K."/>
            <person name="Land M."/>
            <person name="Pan C."/>
            <person name="Brambilla E.M."/>
            <person name="Rohde M."/>
            <person name="Tindall B.J."/>
            <person name="Sikorski J."/>
            <person name="Goker M."/>
            <person name="Detter J.C."/>
            <person name="Bristow J."/>
            <person name="Eisen J.A."/>
            <person name="Markowitz V."/>
            <person name="Hugenholtz P."/>
            <person name="Kyrpides N.C."/>
            <person name="Klenk H.P."/>
            <person name="Woyke T."/>
        </authorList>
    </citation>
    <scope>NUCLEOTIDE SEQUENCE [LARGE SCALE GENOMIC DNA]</scope>
    <source>
        <strain evidence="7">DSM 14884 / JCM 11576 / T1</strain>
    </source>
</reference>
<dbReference type="Pfam" id="PF00591">
    <property type="entry name" value="Glycos_transf_3"/>
    <property type="match status" value="1"/>
</dbReference>
<dbReference type="PROSITE" id="PS00647">
    <property type="entry name" value="THYMID_PHOSPHORYLASE"/>
    <property type="match status" value="1"/>
</dbReference>
<comment type="similarity">
    <text evidence="1">Belongs to the thymidine/pyrimidine-nucleoside phosphorylase family.</text>
</comment>
<evidence type="ECO:0000256" key="3">
    <source>
        <dbReference type="ARBA" id="ARBA00022676"/>
    </source>
</evidence>
<dbReference type="SUPFAM" id="SSF54680">
    <property type="entry name" value="Pyrimidine nucleoside phosphorylase C-terminal domain"/>
    <property type="match status" value="1"/>
</dbReference>
<dbReference type="Gene3D" id="1.20.970.10">
    <property type="entry name" value="Transferase, Pyrimidine Nucleoside Phosphorylase, Chain C"/>
    <property type="match status" value="1"/>
</dbReference>
<dbReference type="AlphaFoldDB" id="F2NNI4"/>
<dbReference type="PANTHER" id="PTHR10515">
    <property type="entry name" value="THYMIDINE PHOSPHORYLASE"/>
    <property type="match status" value="1"/>
</dbReference>
<feature type="domain" description="Pyrimidine nucleoside phosphorylase C-terminal" evidence="5">
    <location>
        <begin position="338"/>
        <end position="411"/>
    </location>
</feature>
<evidence type="ECO:0000259" key="5">
    <source>
        <dbReference type="SMART" id="SM00941"/>
    </source>
</evidence>
<evidence type="ECO:0000313" key="6">
    <source>
        <dbReference type="EMBL" id="AEB10999.1"/>
    </source>
</evidence>
<comment type="subunit">
    <text evidence="2">Homodimer.</text>
</comment>
<evidence type="ECO:0000313" key="7">
    <source>
        <dbReference type="Proteomes" id="UP000007030"/>
    </source>
</evidence>
<dbReference type="GO" id="GO:0009032">
    <property type="term" value="F:thymidine phosphorylase activity"/>
    <property type="evidence" value="ECO:0007669"/>
    <property type="project" value="TreeGrafter"/>
</dbReference>
<dbReference type="Gene3D" id="3.40.1030.10">
    <property type="entry name" value="Nucleoside phosphorylase/phosphoribosyltransferase catalytic domain"/>
    <property type="match status" value="1"/>
</dbReference>
<dbReference type="NCBIfam" id="NF004490">
    <property type="entry name" value="PRK05820.1"/>
    <property type="match status" value="1"/>
</dbReference>
<dbReference type="InterPro" id="IPR036320">
    <property type="entry name" value="Glycosyl_Trfase_fam3_N_dom_sf"/>
</dbReference>
<dbReference type="RefSeq" id="WP_013703054.1">
    <property type="nucleotide sequence ID" value="NC_015387.1"/>
</dbReference>
<dbReference type="InterPro" id="IPR000053">
    <property type="entry name" value="Thymidine/pyrmidine_PPase"/>
</dbReference>
<dbReference type="InterPro" id="IPR017872">
    <property type="entry name" value="Pyrmidine_PPase_CS"/>
</dbReference>
<gene>
    <name evidence="6" type="ordered locus">Marky_0238</name>
</gene>
<keyword evidence="7" id="KW-1185">Reference proteome</keyword>
<evidence type="ECO:0000256" key="4">
    <source>
        <dbReference type="ARBA" id="ARBA00022679"/>
    </source>
</evidence>
<dbReference type="GO" id="GO:0004645">
    <property type="term" value="F:1,4-alpha-oligoglucan phosphorylase activity"/>
    <property type="evidence" value="ECO:0007669"/>
    <property type="project" value="InterPro"/>
</dbReference>
<dbReference type="InterPro" id="IPR018090">
    <property type="entry name" value="Pyrmidine_PPas_bac/euk"/>
</dbReference>
<dbReference type="Proteomes" id="UP000007030">
    <property type="component" value="Chromosome"/>
</dbReference>
<proteinExistence type="inferred from homology"/>
<dbReference type="PANTHER" id="PTHR10515:SF0">
    <property type="entry name" value="THYMIDINE PHOSPHORYLASE"/>
    <property type="match status" value="1"/>
</dbReference>
<dbReference type="InterPro" id="IPR000312">
    <property type="entry name" value="Glycosyl_Trfase_fam3"/>
</dbReference>
<keyword evidence="3 6" id="KW-0328">Glycosyltransferase</keyword>
<dbReference type="KEGG" id="mhd:Marky_0238"/>
<dbReference type="SUPFAM" id="SSF47648">
    <property type="entry name" value="Nucleoside phosphorylase/phosphoribosyltransferase N-terminal domain"/>
    <property type="match status" value="1"/>
</dbReference>
<dbReference type="PIRSF" id="PIRSF000478">
    <property type="entry name" value="TP_PyNP"/>
    <property type="match status" value="1"/>
</dbReference>
<dbReference type="eggNOG" id="COG0213">
    <property type="taxonomic scope" value="Bacteria"/>
</dbReference>
<dbReference type="InterPro" id="IPR017459">
    <property type="entry name" value="Glycosyl_Trfase_fam3_N_dom"/>
</dbReference>
<dbReference type="InterPro" id="IPR036566">
    <property type="entry name" value="PYNP-like_C_sf"/>
</dbReference>
<dbReference type="HOGENOM" id="CLU_025040_0_1_0"/>
<dbReference type="STRING" id="869210.Marky_0238"/>
<dbReference type="EC" id="2.4.2.2" evidence="6"/>
<dbReference type="GO" id="GO:0005829">
    <property type="term" value="C:cytosol"/>
    <property type="evidence" value="ECO:0007669"/>
    <property type="project" value="TreeGrafter"/>
</dbReference>
<dbReference type="InterPro" id="IPR013102">
    <property type="entry name" value="PYNP_C"/>
</dbReference>
<evidence type="ECO:0000256" key="1">
    <source>
        <dbReference type="ARBA" id="ARBA00006915"/>
    </source>
</evidence>
<dbReference type="EMBL" id="CP002630">
    <property type="protein sequence ID" value="AEB10999.1"/>
    <property type="molecule type" value="Genomic_DNA"/>
</dbReference>
<protein>
    <submittedName>
        <fullName evidence="6">Pyrimidine-nucleoside phosphorylase</fullName>
        <ecNumber evidence="6">2.4.2.2</ecNumber>
    </submittedName>
</protein>
<keyword evidence="4 6" id="KW-0808">Transferase</keyword>
<dbReference type="InterPro" id="IPR035902">
    <property type="entry name" value="Nuc_phospho_transferase"/>
</dbReference>
<dbReference type="SUPFAM" id="SSF52418">
    <property type="entry name" value="Nucleoside phosphorylase/phosphoribosyltransferase catalytic domain"/>
    <property type="match status" value="1"/>
</dbReference>
<dbReference type="Gene3D" id="3.90.1170.30">
    <property type="entry name" value="Pyrimidine nucleoside phosphorylase-like, C-terminal domain"/>
    <property type="match status" value="1"/>
</dbReference>
<dbReference type="SMART" id="SM00941">
    <property type="entry name" value="PYNP_C"/>
    <property type="match status" value="1"/>
</dbReference>
<accession>F2NNI4</accession>
<name>F2NNI4_MARHT</name>
<dbReference type="GO" id="GO:0006213">
    <property type="term" value="P:pyrimidine nucleoside metabolic process"/>
    <property type="evidence" value="ECO:0007669"/>
    <property type="project" value="InterPro"/>
</dbReference>
<dbReference type="Pfam" id="PF02885">
    <property type="entry name" value="Glycos_trans_3N"/>
    <property type="match status" value="1"/>
</dbReference>
<dbReference type="OrthoDB" id="9763887at2"/>
<dbReference type="Pfam" id="PF07831">
    <property type="entry name" value="PYNP_C"/>
    <property type="match status" value="1"/>
</dbReference>
<dbReference type="FunFam" id="3.40.1030.10:FF:000003">
    <property type="entry name" value="Pyrimidine-nucleoside phosphorylase"/>
    <property type="match status" value="1"/>
</dbReference>
<dbReference type="NCBIfam" id="TIGR02644">
    <property type="entry name" value="Y_phosphoryl"/>
    <property type="match status" value="1"/>
</dbReference>
<sequence length="425" mass="45095">MRPVDFIRAKRDGKAHTPQELEAFVRAYVAGEVPDYQAAAWLMAVYFQGMTEAETVAFTQALARSGEVLDLSELGLTVDKHSSGGVGDKTTLVVAPILAASGVTVAKMSGRGLAHTGGTIDKLEAIPGWRGELDDATFRRIAREVGLVVAGQSKALAPADGMLYALRDVTATVDALPLIASSIMSKKLAAGARVIVLDVKVGAGAFMKTREEARALAELMVKIGREAGRETRAVLSQMDQPLGRAVGNAIEVREAIQTLRGEGPEDLVELALTLAGEALKAAGLPAARAREALESGAALRKFRAFVEVQGGDGRVVEEPERLELAPEVLEVRAEAGGTVNRLDAMKVGLAVLRLGGGRERKNQPIDRGVGVYLEKKLGDPVRPGEVLARVYHRGRGVEEALTLLREAYGVGPEGARPPLVLEVVR</sequence>